<dbReference type="OrthoDB" id="7778470at2"/>
<dbReference type="Proteomes" id="UP000233742">
    <property type="component" value="Chromosome"/>
</dbReference>
<organism evidence="1 2">
    <name type="scientific">Paracoccus tegillarcae</name>
    <dbReference type="NCBI Taxonomy" id="1529068"/>
    <lineage>
        <taxon>Bacteria</taxon>
        <taxon>Pseudomonadati</taxon>
        <taxon>Pseudomonadota</taxon>
        <taxon>Alphaproteobacteria</taxon>
        <taxon>Rhodobacterales</taxon>
        <taxon>Paracoccaceae</taxon>
        <taxon>Paracoccus</taxon>
    </lineage>
</organism>
<gene>
    <name evidence="1" type="ORF">CUV01_10525</name>
</gene>
<keyword evidence="2" id="KW-1185">Reference proteome</keyword>
<dbReference type="EMBL" id="CP025408">
    <property type="protein sequence ID" value="AUH33766.1"/>
    <property type="molecule type" value="Genomic_DNA"/>
</dbReference>
<evidence type="ECO:0000313" key="2">
    <source>
        <dbReference type="Proteomes" id="UP000233742"/>
    </source>
</evidence>
<name>A0A2K9ESG6_9RHOB</name>
<dbReference type="AlphaFoldDB" id="A0A2K9ESG6"/>
<proteinExistence type="predicted"/>
<sequence length="116" mass="13114">MVTRRAKLAELARLAQLKSDLELKRFAAFSSNVDATRKRITQQDAAIAWYRSSQAPDSLDESNLASLRLGDATREAARARQELSHMLPRFDQARQRAAGEFGRAAVLRRLSERDDQ</sequence>
<dbReference type="KEGG" id="paro:CUV01_10525"/>
<protein>
    <submittedName>
        <fullName evidence="1">Uncharacterized protein</fullName>
    </submittedName>
</protein>
<accession>A0A2K9ESG6</accession>
<dbReference type="RefSeq" id="WP_101460432.1">
    <property type="nucleotide sequence ID" value="NZ_CP025408.1"/>
</dbReference>
<evidence type="ECO:0000313" key="1">
    <source>
        <dbReference type="EMBL" id="AUH33766.1"/>
    </source>
</evidence>
<reference evidence="1 2" key="1">
    <citation type="submission" date="2017-12" db="EMBL/GenBank/DDBJ databases">
        <authorList>
            <person name="Hurst M.R.H."/>
        </authorList>
    </citation>
    <scope>NUCLEOTIDE SEQUENCE [LARGE SCALE GENOMIC DNA]</scope>
    <source>
        <strain evidence="1 2">BM15</strain>
    </source>
</reference>